<feature type="transmembrane region" description="Helical" evidence="1">
    <location>
        <begin position="403"/>
        <end position="427"/>
    </location>
</feature>
<feature type="transmembrane region" description="Helical" evidence="1">
    <location>
        <begin position="250"/>
        <end position="271"/>
    </location>
</feature>
<dbReference type="EMBL" id="BOMS01000093">
    <property type="protein sequence ID" value="GIE69900.1"/>
    <property type="molecule type" value="Genomic_DNA"/>
</dbReference>
<feature type="transmembrane region" description="Helical" evidence="1">
    <location>
        <begin position="439"/>
        <end position="463"/>
    </location>
</feature>
<feature type="transmembrane region" description="Helical" evidence="1">
    <location>
        <begin position="93"/>
        <end position="111"/>
    </location>
</feature>
<proteinExistence type="predicted"/>
<feature type="transmembrane region" description="Helical" evidence="1">
    <location>
        <begin position="355"/>
        <end position="382"/>
    </location>
</feature>
<evidence type="ECO:0000313" key="2">
    <source>
        <dbReference type="EMBL" id="GIE69900.1"/>
    </source>
</evidence>
<evidence type="ECO:0000256" key="1">
    <source>
        <dbReference type="SAM" id="Phobius"/>
    </source>
</evidence>
<feature type="transmembrane region" description="Helical" evidence="1">
    <location>
        <begin position="172"/>
        <end position="194"/>
    </location>
</feature>
<feature type="transmembrane region" description="Helical" evidence="1">
    <location>
        <begin position="206"/>
        <end position="230"/>
    </location>
</feature>
<evidence type="ECO:0000313" key="3">
    <source>
        <dbReference type="Proteomes" id="UP000624709"/>
    </source>
</evidence>
<feature type="transmembrane region" description="Helical" evidence="1">
    <location>
        <begin position="312"/>
        <end position="335"/>
    </location>
</feature>
<keyword evidence="1" id="KW-1133">Transmembrane helix</keyword>
<keyword evidence="1" id="KW-0812">Transmembrane</keyword>
<reference evidence="2 3" key="1">
    <citation type="submission" date="2021-01" db="EMBL/GenBank/DDBJ databases">
        <title>Whole genome shotgun sequence of Actinoplanes palleronii NBRC 14916.</title>
        <authorList>
            <person name="Komaki H."/>
            <person name="Tamura T."/>
        </authorList>
    </citation>
    <scope>NUCLEOTIDE SEQUENCE [LARGE SCALE GENOMIC DNA]</scope>
    <source>
        <strain evidence="2 3">NBRC 14916</strain>
    </source>
</reference>
<gene>
    <name evidence="2" type="ORF">Apa02nite_060080</name>
</gene>
<feature type="transmembrane region" description="Helical" evidence="1">
    <location>
        <begin position="37"/>
        <end position="57"/>
    </location>
</feature>
<accession>A0ABQ4BH12</accession>
<organism evidence="2 3">
    <name type="scientific">Actinoplanes palleronii</name>
    <dbReference type="NCBI Taxonomy" id="113570"/>
    <lineage>
        <taxon>Bacteria</taxon>
        <taxon>Bacillati</taxon>
        <taxon>Actinomycetota</taxon>
        <taxon>Actinomycetes</taxon>
        <taxon>Micromonosporales</taxon>
        <taxon>Micromonosporaceae</taxon>
        <taxon>Actinoplanes</taxon>
    </lineage>
</organism>
<feature type="transmembrane region" description="Helical" evidence="1">
    <location>
        <begin position="143"/>
        <end position="166"/>
    </location>
</feature>
<feature type="transmembrane region" description="Helical" evidence="1">
    <location>
        <begin position="470"/>
        <end position="489"/>
    </location>
</feature>
<protein>
    <submittedName>
        <fullName evidence="2">Exporter of polyketide antibiotics</fullName>
    </submittedName>
</protein>
<sequence>MSTGILPSPVTAGLTLPPGPGRAVTGLAVRQIRRGGLVVAVLITGMTALVTATYAQVMADPAAAGSLQALAGNPAIRTLFGSPIGLDTAGGFTVWRVGTFTAVLLGAWAILATTRITRGEEDTGRWDVLLAGRVPLRDAVLRHVTAVMIVPVGTGCLLAGVLIAAGTPASGAVVHGAGTGLLGVVFVAVAALAAQVFPARSPATGTAVAVLGVTLLLRMIGDGVPALGWVRWLSPLGLTALSGPFVHNRGLPLVILAVAAAVITLAALAAAGRREIRGGLVAPATGRRPRLGLLGGVAAFAVRRVLRPLTGWAIGIGAYYLLIGLTAVSVTGFLADNPAMAGQAAAAGFDGLGAVVGFAAVLFAILAMPVGGFTAVRMGAFVAAETDRRLTLLTAQPISRARLLGAEIAVTMGAGTVLTTIAGIATWSGVTTVGGDLGLVAALSGVWNTLPLVGLSLGAAVFATGWAPRWVSVIGAVPTTGGFLLLVVAESVAAPDGIRELSPFAHLAAVPLTGVDWPATAAMTGLAVILTVAGIAGYRRRDLRS</sequence>
<feature type="transmembrane region" description="Helical" evidence="1">
    <location>
        <begin position="517"/>
        <end position="538"/>
    </location>
</feature>
<dbReference type="Proteomes" id="UP000624709">
    <property type="component" value="Unassembled WGS sequence"/>
</dbReference>
<keyword evidence="3" id="KW-1185">Reference proteome</keyword>
<name>A0ABQ4BH12_9ACTN</name>
<dbReference type="RefSeq" id="WP_203828006.1">
    <property type="nucleotide sequence ID" value="NZ_BAAATY010000027.1"/>
</dbReference>
<comment type="caution">
    <text evidence="2">The sequence shown here is derived from an EMBL/GenBank/DDBJ whole genome shotgun (WGS) entry which is preliminary data.</text>
</comment>
<keyword evidence="1" id="KW-0472">Membrane</keyword>